<evidence type="ECO:0000256" key="7">
    <source>
        <dbReference type="SAM" id="Phobius"/>
    </source>
</evidence>
<dbReference type="RefSeq" id="XP_070913274.1">
    <property type="nucleotide sequence ID" value="XM_071057173.1"/>
</dbReference>
<evidence type="ECO:0000256" key="3">
    <source>
        <dbReference type="ARBA" id="ARBA00022989"/>
    </source>
</evidence>
<evidence type="ECO:0000313" key="10">
    <source>
        <dbReference type="Proteomes" id="UP001628179"/>
    </source>
</evidence>
<comment type="similarity">
    <text evidence="5">Belongs to the SAT4 family.</text>
</comment>
<evidence type="ECO:0000313" key="9">
    <source>
        <dbReference type="EMBL" id="GAB1311541.1"/>
    </source>
</evidence>
<comment type="subcellular location">
    <subcellularLocation>
        <location evidence="1">Membrane</location>
        <topology evidence="1">Multi-pass membrane protein</topology>
    </subcellularLocation>
</comment>
<feature type="transmembrane region" description="Helical" evidence="7">
    <location>
        <begin position="175"/>
        <end position="197"/>
    </location>
</feature>
<organism evidence="9 10">
    <name type="scientific">Madurella fahalii</name>
    <dbReference type="NCBI Taxonomy" id="1157608"/>
    <lineage>
        <taxon>Eukaryota</taxon>
        <taxon>Fungi</taxon>
        <taxon>Dikarya</taxon>
        <taxon>Ascomycota</taxon>
        <taxon>Pezizomycotina</taxon>
        <taxon>Sordariomycetes</taxon>
        <taxon>Sordariomycetidae</taxon>
        <taxon>Sordariales</taxon>
        <taxon>Sordariales incertae sedis</taxon>
        <taxon>Madurella</taxon>
    </lineage>
</organism>
<feature type="compositionally biased region" description="Basic and acidic residues" evidence="6">
    <location>
        <begin position="322"/>
        <end position="346"/>
    </location>
</feature>
<evidence type="ECO:0000256" key="5">
    <source>
        <dbReference type="ARBA" id="ARBA00038359"/>
    </source>
</evidence>
<feature type="transmembrane region" description="Helical" evidence="7">
    <location>
        <begin position="209"/>
        <end position="233"/>
    </location>
</feature>
<dbReference type="PANTHER" id="PTHR33048">
    <property type="entry name" value="PTH11-LIKE INTEGRAL MEMBRANE PROTEIN (AFU_ORTHOLOGUE AFUA_5G11245)"/>
    <property type="match status" value="1"/>
</dbReference>
<dbReference type="GeneID" id="98172496"/>
<dbReference type="PANTHER" id="PTHR33048:SF42">
    <property type="entry name" value="INTEGRAL MEMBRANE PROTEIN"/>
    <property type="match status" value="1"/>
</dbReference>
<dbReference type="InterPro" id="IPR049326">
    <property type="entry name" value="Rhodopsin_dom_fungi"/>
</dbReference>
<accession>A0ABQ0G1B2</accession>
<feature type="transmembrane region" description="Helical" evidence="7">
    <location>
        <begin position="51"/>
        <end position="74"/>
    </location>
</feature>
<evidence type="ECO:0000259" key="8">
    <source>
        <dbReference type="Pfam" id="PF20684"/>
    </source>
</evidence>
<feature type="transmembrane region" description="Helical" evidence="7">
    <location>
        <begin position="20"/>
        <end position="39"/>
    </location>
</feature>
<feature type="domain" description="Rhodopsin" evidence="8">
    <location>
        <begin position="33"/>
        <end position="270"/>
    </location>
</feature>
<keyword evidence="10" id="KW-1185">Reference proteome</keyword>
<protein>
    <recommendedName>
        <fullName evidence="8">Rhodopsin domain-containing protein</fullName>
    </recommendedName>
</protein>
<feature type="compositionally biased region" description="Polar residues" evidence="6">
    <location>
        <begin position="280"/>
        <end position="291"/>
    </location>
</feature>
<name>A0ABQ0G1B2_9PEZI</name>
<evidence type="ECO:0000256" key="4">
    <source>
        <dbReference type="ARBA" id="ARBA00023136"/>
    </source>
</evidence>
<evidence type="ECO:0000256" key="1">
    <source>
        <dbReference type="ARBA" id="ARBA00004141"/>
    </source>
</evidence>
<dbReference type="InterPro" id="IPR052337">
    <property type="entry name" value="SAT4-like"/>
</dbReference>
<dbReference type="Pfam" id="PF20684">
    <property type="entry name" value="Fung_rhodopsin"/>
    <property type="match status" value="1"/>
</dbReference>
<reference evidence="9 10" key="1">
    <citation type="submission" date="2024-09" db="EMBL/GenBank/DDBJ databases">
        <title>Itraconazole resistance in Madurella fahalii resulting from another homologue of gene encoding cytochrome P450 14-alpha sterol demethylase (CYP51).</title>
        <authorList>
            <person name="Yoshioka I."/>
            <person name="Fahal A.H."/>
            <person name="Kaneko S."/>
            <person name="Yaguchi T."/>
        </authorList>
    </citation>
    <scope>NUCLEOTIDE SEQUENCE [LARGE SCALE GENOMIC DNA]</scope>
    <source>
        <strain evidence="9 10">IFM 68171</strain>
    </source>
</reference>
<feature type="region of interest" description="Disordered" evidence="6">
    <location>
        <begin position="280"/>
        <end position="365"/>
    </location>
</feature>
<feature type="transmembrane region" description="Helical" evidence="7">
    <location>
        <begin position="94"/>
        <end position="118"/>
    </location>
</feature>
<evidence type="ECO:0000256" key="2">
    <source>
        <dbReference type="ARBA" id="ARBA00022692"/>
    </source>
</evidence>
<sequence>MMAYVSLSENPRGVTILATLWPLITFAGTFLALRLYCKLIRRRQLWWDDHFIIVAWILLLVSCAATTANVRLGFGLHFDQVPLENLIPFGLQSNISGFTSIISVACSKTSFAITLLRLTDGWMKWFIWALLILLNVTHYLSGLFFWVSCNPPAKTWDVMIPGECWPVKFTINFSLFVGACSAFCDFALALLPWRLLLRYNMYNREKIGAAVAMSMGILAGVMCIVKMTTIPLLEKGDFSYNSMPLVVWGFVEPAITIAAASIPMMRHLFQLRRPGDLSTFQMTTSGHNSIQNNSGNANDGADGGLRGHESYKSHRSQQQQQQKERQQQDEPSHSKIPDANHRDRDIPTPPGSSNTYTLGMSDSKYKAIEKTVYEMDDLEKGGDR</sequence>
<gene>
    <name evidence="9" type="ORF">MFIFM68171_01751</name>
</gene>
<keyword evidence="3 7" id="KW-1133">Transmembrane helix</keyword>
<dbReference type="Proteomes" id="UP001628179">
    <property type="component" value="Unassembled WGS sequence"/>
</dbReference>
<dbReference type="EMBL" id="BAAFSV010000001">
    <property type="protein sequence ID" value="GAB1311541.1"/>
    <property type="molecule type" value="Genomic_DNA"/>
</dbReference>
<feature type="transmembrane region" description="Helical" evidence="7">
    <location>
        <begin position="245"/>
        <end position="265"/>
    </location>
</feature>
<feature type="compositionally biased region" description="Polar residues" evidence="6">
    <location>
        <begin position="351"/>
        <end position="360"/>
    </location>
</feature>
<keyword evidence="2 7" id="KW-0812">Transmembrane</keyword>
<evidence type="ECO:0000256" key="6">
    <source>
        <dbReference type="SAM" id="MobiDB-lite"/>
    </source>
</evidence>
<comment type="caution">
    <text evidence="9">The sequence shown here is derived from an EMBL/GenBank/DDBJ whole genome shotgun (WGS) entry which is preliminary data.</text>
</comment>
<feature type="transmembrane region" description="Helical" evidence="7">
    <location>
        <begin position="125"/>
        <end position="147"/>
    </location>
</feature>
<keyword evidence="4 7" id="KW-0472">Membrane</keyword>
<proteinExistence type="inferred from homology"/>